<organism evidence="1 2">
    <name type="scientific">Chryseobacterium taihuense</name>
    <dbReference type="NCBI Taxonomy" id="1141221"/>
    <lineage>
        <taxon>Bacteria</taxon>
        <taxon>Pseudomonadati</taxon>
        <taxon>Bacteroidota</taxon>
        <taxon>Flavobacteriia</taxon>
        <taxon>Flavobacteriales</taxon>
        <taxon>Weeksellaceae</taxon>
        <taxon>Chryseobacterium group</taxon>
        <taxon>Chryseobacterium</taxon>
    </lineage>
</organism>
<accession>A0A4U8WGK6</accession>
<sequence>MSNPSTIGGISPTVFTSTSTTYTPSKYFEYTKGTEKKSALLTVELNERACFISLKNSGSVFYLNPEKKEMEFRLEFVYTDYLDKRDFNDATGKYELEKEYNAVIIKTYDADGYVALSKKLGLRNDAKNQILSLFTEKIKETKDDPAALKFLYEKMPDFVIESLLERLDGKFNNETNINKDEKTGKINATQKFVWEHLEKLVNYDDQGAFSWTKDSSGALLNLLKVFKNSQFLFESFKGNQTMVNRIFENMNKTSVVDGMELSNKTLFANFITALCIDNAFEGLRILDKEFTIGNGYAISSGTIFQEEKDNEFFLQQMEKKAERKITFEYGIIRDSVKTSLEDAEKGNLYHPMDIVRIKFADIKSEEQPFPFVSAMTIKAYAEERDRQLREDAIRIGFDVLAIVLGVVFFPAGGAVGIAAESIGIGLALADTGITANREDIEQSPGGKEFLQTWNKVYLIGGLTFAGIALIEQVFAKSVFCYLEALKSGSPLLKEYEKSLGKILLRREILTFAGNTLKPNTEISLKILAYNSDKIPKATAFAFGRYERNLLPLYEKGAILVEIGEWEYALIYKGEKLIQGTPNDKYLLKFYQELKKTFKNPEKLKDLLEIAYKEAQIQRRVKEMAKWIDGNTKKPYGVHELETLAQMEIEQKVVLRATKSGEVGDAIVEKGKHIGESWDAMGLTDNPRAIATWQKYYKEQLERFFKSIDGHFGKITPDPTRGIPPLDKVIIDGKHFDLFNKNLKSDVIKHIKQKFPQYYETKHLELLNF</sequence>
<dbReference type="Proteomes" id="UP000290013">
    <property type="component" value="Chromosome"/>
</dbReference>
<reference evidence="1 2" key="1">
    <citation type="submission" date="2019-02" db="EMBL/GenBank/DDBJ databases">
        <authorList>
            <consortium name="Pathogen Informatics"/>
        </authorList>
    </citation>
    <scope>NUCLEOTIDE SEQUENCE [LARGE SCALE GENOMIC DNA]</scope>
    <source>
        <strain evidence="1 2">3012STDY6944375</strain>
    </source>
</reference>
<evidence type="ECO:0000313" key="2">
    <source>
        <dbReference type="Proteomes" id="UP000290013"/>
    </source>
</evidence>
<dbReference type="EMBL" id="LR215974">
    <property type="protein sequence ID" value="VFB04165.1"/>
    <property type="molecule type" value="Genomic_DNA"/>
</dbReference>
<dbReference type="AlphaFoldDB" id="A0A4U8WGK6"/>
<name>A0A4U8WGK6_9FLAO</name>
<dbReference type="KEGG" id="ctai:NCTC12078_02188"/>
<dbReference type="RefSeq" id="WP_130914525.1">
    <property type="nucleotide sequence ID" value="NZ_LR215974.1"/>
</dbReference>
<protein>
    <submittedName>
        <fullName evidence="1">Uncharacterized protein</fullName>
    </submittedName>
</protein>
<proteinExistence type="predicted"/>
<evidence type="ECO:0000313" key="1">
    <source>
        <dbReference type="EMBL" id="VFB04165.1"/>
    </source>
</evidence>
<gene>
    <name evidence="1" type="ORF">NCTC12078_02188</name>
</gene>